<evidence type="ECO:0000313" key="4">
    <source>
        <dbReference type="Proteomes" id="UP000183315"/>
    </source>
</evidence>
<dbReference type="RefSeq" id="WP_161786614.1">
    <property type="nucleotide sequence ID" value="NZ_BBLU01000002.1"/>
</dbReference>
<keyword evidence="4" id="KW-1185">Reference proteome</keyword>
<dbReference type="Proteomes" id="UP000183315">
    <property type="component" value="Unassembled WGS sequence"/>
</dbReference>
<feature type="region of interest" description="Disordered" evidence="1">
    <location>
        <begin position="1"/>
        <end position="434"/>
    </location>
</feature>
<name>A0A1H6VEM3_9MICO</name>
<protein>
    <submittedName>
        <fullName evidence="3">Uncharacterized protein</fullName>
    </submittedName>
</protein>
<evidence type="ECO:0000313" key="3">
    <source>
        <dbReference type="EMBL" id="SEI98732.1"/>
    </source>
</evidence>
<feature type="compositionally biased region" description="Low complexity" evidence="1">
    <location>
        <begin position="354"/>
        <end position="365"/>
    </location>
</feature>
<feature type="compositionally biased region" description="Acidic residues" evidence="1">
    <location>
        <begin position="164"/>
        <end position="174"/>
    </location>
</feature>
<feature type="compositionally biased region" description="Low complexity" evidence="1">
    <location>
        <begin position="209"/>
        <end position="220"/>
    </location>
</feature>
<feature type="region of interest" description="Disordered" evidence="1">
    <location>
        <begin position="472"/>
        <end position="509"/>
    </location>
</feature>
<proteinExistence type="predicted"/>
<feature type="compositionally biased region" description="Low complexity" evidence="1">
    <location>
        <begin position="286"/>
        <end position="298"/>
    </location>
</feature>
<feature type="compositionally biased region" description="Acidic residues" evidence="1">
    <location>
        <begin position="124"/>
        <end position="154"/>
    </location>
</feature>
<accession>A0A1H6VEM3</accession>
<feature type="compositionally biased region" description="Acidic residues" evidence="1">
    <location>
        <begin position="184"/>
        <end position="194"/>
    </location>
</feature>
<keyword evidence="2" id="KW-1133">Transmembrane helix</keyword>
<feature type="compositionally biased region" description="Acidic residues" evidence="1">
    <location>
        <begin position="221"/>
        <end position="236"/>
    </location>
</feature>
<keyword evidence="2" id="KW-0472">Membrane</keyword>
<feature type="compositionally biased region" description="Acidic residues" evidence="1">
    <location>
        <begin position="299"/>
        <end position="308"/>
    </location>
</feature>
<feature type="compositionally biased region" description="Polar residues" evidence="1">
    <location>
        <begin position="20"/>
        <end position="30"/>
    </location>
</feature>
<feature type="compositionally biased region" description="Basic and acidic residues" evidence="1">
    <location>
        <begin position="47"/>
        <end position="69"/>
    </location>
</feature>
<reference evidence="4" key="1">
    <citation type="submission" date="2016-10" db="EMBL/GenBank/DDBJ databases">
        <authorList>
            <person name="Varghese N."/>
        </authorList>
    </citation>
    <scope>NUCLEOTIDE SEQUENCE [LARGE SCALE GENOMIC DNA]</scope>
    <source>
        <strain evidence="4">DSM 24868</strain>
    </source>
</reference>
<gene>
    <name evidence="3" type="ORF">SAMN05421637_0654</name>
</gene>
<keyword evidence="2" id="KW-0812">Transmembrane</keyword>
<dbReference type="EMBL" id="FNZI01000001">
    <property type="protein sequence ID" value="SEI98732.1"/>
    <property type="molecule type" value="Genomic_DNA"/>
</dbReference>
<sequence length="551" mass="58366">MTDQGRPLSRRQRREVEARQSGQDQPTTPIVSPVAGPPTHPDGTPLTRKERRELERQARPMETWTREEELIATGQLPAMTPELLDAQELIARRDTAEPAAPEADAAADAVEQAEEPEAIVAPEPEPEPEPEAVAEPEPEPEAETVGEPEPEPAEEVALAASFEPEPETAVEADPEATAAFTFEPEPEPAAEQEPEPERVQLTSPWSGFAAEVAAAQAAPAEEAEEGEQEPAAEAEPEPVATEPTPSGAMDTIPEEYRHLFPPGSLQARRLEDRSSEPFAQPPAPAPAAQDEAPAAPQAADDEAVEDPAAEIRRLTAEAMAGITRAQQAHRAPAPEPVEVEERVEAEPEAETVVEEQAWPAATAEADAQDTEVLDPAEVYAHAAQESALGLGRTVAAPEPQPELEPADLEQQPVADEEPAPTPSSGPIVPAGLRPVGPAAAAATAWDSHPLTQAQPREVADYAPSDDIPIPDFTKIMHGYAGSSSSAGTAPEGHVGDEPSPTDLPVSEPIRRPLPEEHEEGAHHFAWAHLAVIGAVAFLLGVLVWHLTGNAG</sequence>
<dbReference type="AlphaFoldDB" id="A0A1H6VEM3"/>
<organism evidence="3 4">
    <name type="scientific">Demequina mangrovi</name>
    <dbReference type="NCBI Taxonomy" id="1043493"/>
    <lineage>
        <taxon>Bacteria</taxon>
        <taxon>Bacillati</taxon>
        <taxon>Actinomycetota</taxon>
        <taxon>Actinomycetes</taxon>
        <taxon>Micrococcales</taxon>
        <taxon>Demequinaceae</taxon>
        <taxon>Demequina</taxon>
    </lineage>
</organism>
<evidence type="ECO:0000256" key="1">
    <source>
        <dbReference type="SAM" id="MobiDB-lite"/>
    </source>
</evidence>
<feature type="transmembrane region" description="Helical" evidence="2">
    <location>
        <begin position="524"/>
        <end position="546"/>
    </location>
</feature>
<evidence type="ECO:0000256" key="2">
    <source>
        <dbReference type="SAM" id="Phobius"/>
    </source>
</evidence>
<feature type="compositionally biased region" description="Low complexity" evidence="1">
    <location>
        <begin position="97"/>
        <end position="110"/>
    </location>
</feature>
<dbReference type="STRING" id="1043493.SAMN05421637_0654"/>